<sequence>MHLDVSRHARVVGFVRPSMAKRKAATTPSGRATRDLDDYSRLESLFPGPLIVPGDGLAIDPEEPPQSLRSWIGEKTRNPVTQGRKTIYMVPPPQISSEDATFSADVSGWAIPRTGALSAKEKSEAGCCEPPNPEQVRQYLDAFYHPLLVKFLPGDARFVPWTDDDEPPKPKSKAKRSKAQPPQLRHKYIGLQLGDGITRITTRGCPDDVYARQLSLNDLLEAAMAALPADAHALVMLMQHDLYEDDDDDFCCGRAYGGSRVSVVSAARYHPVLDESVGIDCGHMWPFSHCSAYVERLCREGEEEDAPEAVPRKKRQRKALCTETGEEQQQAIMKPTLAAPDAQANPAGLWLSRVARTVAHELGHCFCLAHCSYYACVMQSTGGIAEDLRQPPYLCLVCLAKLTRAMRDVAGEGVDETQWLLDRYTALARFCQTWQLVGMFAAYRCWLERRIDVLKAAASSADNGR</sequence>
<accession>A0AAN6PTY0</accession>
<dbReference type="SUPFAM" id="SSF55486">
    <property type="entry name" value="Metalloproteases ('zincins'), catalytic domain"/>
    <property type="match status" value="1"/>
</dbReference>
<dbReference type="GO" id="GO:0008237">
    <property type="term" value="F:metallopeptidase activity"/>
    <property type="evidence" value="ECO:0007669"/>
    <property type="project" value="UniProtKB-KW"/>
</dbReference>
<evidence type="ECO:0000256" key="3">
    <source>
        <dbReference type="ARBA" id="ARBA00022723"/>
    </source>
</evidence>
<feature type="region of interest" description="Disordered" evidence="7">
    <location>
        <begin position="161"/>
        <end position="182"/>
    </location>
</feature>
<feature type="compositionally biased region" description="Basic residues" evidence="7">
    <location>
        <begin position="170"/>
        <end position="182"/>
    </location>
</feature>
<organism evidence="8 9">
    <name type="scientific">Parathielavia hyrcaniae</name>
    <dbReference type="NCBI Taxonomy" id="113614"/>
    <lineage>
        <taxon>Eukaryota</taxon>
        <taxon>Fungi</taxon>
        <taxon>Dikarya</taxon>
        <taxon>Ascomycota</taxon>
        <taxon>Pezizomycotina</taxon>
        <taxon>Sordariomycetes</taxon>
        <taxon>Sordariomycetidae</taxon>
        <taxon>Sordariales</taxon>
        <taxon>Chaetomiaceae</taxon>
        <taxon>Parathielavia</taxon>
    </lineage>
</organism>
<keyword evidence="3" id="KW-0479">Metal-binding</keyword>
<dbReference type="CDD" id="cd11375">
    <property type="entry name" value="Peptidase_M54"/>
    <property type="match status" value="1"/>
</dbReference>
<protein>
    <recommendedName>
        <fullName evidence="10">Archaemetzincin-2</fullName>
    </recommendedName>
</protein>
<dbReference type="GO" id="GO:0006508">
    <property type="term" value="P:proteolysis"/>
    <property type="evidence" value="ECO:0007669"/>
    <property type="project" value="UniProtKB-KW"/>
</dbReference>
<keyword evidence="4" id="KW-0378">Hydrolase</keyword>
<dbReference type="Proteomes" id="UP001305647">
    <property type="component" value="Unassembled WGS sequence"/>
</dbReference>
<evidence type="ECO:0000313" key="9">
    <source>
        <dbReference type="Proteomes" id="UP001305647"/>
    </source>
</evidence>
<gene>
    <name evidence="8" type="ORF">N658DRAFT_499988</name>
</gene>
<name>A0AAN6PTY0_9PEZI</name>
<comment type="cofactor">
    <cofactor evidence="1">
        <name>Zn(2+)</name>
        <dbReference type="ChEBI" id="CHEBI:29105"/>
    </cofactor>
</comment>
<reference evidence="8" key="2">
    <citation type="submission" date="2023-05" db="EMBL/GenBank/DDBJ databases">
        <authorList>
            <consortium name="Lawrence Berkeley National Laboratory"/>
            <person name="Steindorff A."/>
            <person name="Hensen N."/>
            <person name="Bonometti L."/>
            <person name="Westerberg I."/>
            <person name="Brannstrom I.O."/>
            <person name="Guillou S."/>
            <person name="Cros-Aarteil S."/>
            <person name="Calhoun S."/>
            <person name="Haridas S."/>
            <person name="Kuo A."/>
            <person name="Mondo S."/>
            <person name="Pangilinan J."/>
            <person name="Riley R."/>
            <person name="Labutti K."/>
            <person name="Andreopoulos B."/>
            <person name="Lipzen A."/>
            <person name="Chen C."/>
            <person name="Yanf M."/>
            <person name="Daum C."/>
            <person name="Ng V."/>
            <person name="Clum A."/>
            <person name="Ohm R."/>
            <person name="Martin F."/>
            <person name="Silar P."/>
            <person name="Natvig D."/>
            <person name="Lalanne C."/>
            <person name="Gautier V."/>
            <person name="Ament-Velasquez S.L."/>
            <person name="Kruys A."/>
            <person name="Hutchinson M.I."/>
            <person name="Powell A.J."/>
            <person name="Barry K."/>
            <person name="Miller A.N."/>
            <person name="Grigoriev I.V."/>
            <person name="Debuchy R."/>
            <person name="Gladieux P."/>
            <person name="Thoren M.H."/>
            <person name="Johannesson H."/>
        </authorList>
    </citation>
    <scope>NUCLEOTIDE SEQUENCE</scope>
    <source>
        <strain evidence="8">CBS 757.83</strain>
    </source>
</reference>
<dbReference type="PANTHER" id="PTHR15910:SF1">
    <property type="entry name" value="ARCHAEMETZINCIN-2"/>
    <property type="match status" value="1"/>
</dbReference>
<dbReference type="AlphaFoldDB" id="A0AAN6PTY0"/>
<evidence type="ECO:0000313" key="8">
    <source>
        <dbReference type="EMBL" id="KAK4097907.1"/>
    </source>
</evidence>
<dbReference type="InterPro" id="IPR024079">
    <property type="entry name" value="MetalloPept_cat_dom_sf"/>
</dbReference>
<evidence type="ECO:0000256" key="5">
    <source>
        <dbReference type="ARBA" id="ARBA00022833"/>
    </source>
</evidence>
<dbReference type="Pfam" id="PF07998">
    <property type="entry name" value="Peptidase_M54"/>
    <property type="match status" value="1"/>
</dbReference>
<evidence type="ECO:0000256" key="4">
    <source>
        <dbReference type="ARBA" id="ARBA00022801"/>
    </source>
</evidence>
<evidence type="ECO:0008006" key="10">
    <source>
        <dbReference type="Google" id="ProtNLM"/>
    </source>
</evidence>
<dbReference type="EMBL" id="MU863666">
    <property type="protein sequence ID" value="KAK4097907.1"/>
    <property type="molecule type" value="Genomic_DNA"/>
</dbReference>
<comment type="caution">
    <text evidence="8">The sequence shown here is derived from an EMBL/GenBank/DDBJ whole genome shotgun (WGS) entry which is preliminary data.</text>
</comment>
<keyword evidence="5" id="KW-0862">Zinc</keyword>
<dbReference type="InterPro" id="IPR012962">
    <property type="entry name" value="Pept_M54_archaemetzincn"/>
</dbReference>
<evidence type="ECO:0000256" key="2">
    <source>
        <dbReference type="ARBA" id="ARBA00022670"/>
    </source>
</evidence>
<dbReference type="GO" id="GO:0046872">
    <property type="term" value="F:metal ion binding"/>
    <property type="evidence" value="ECO:0007669"/>
    <property type="project" value="UniProtKB-KW"/>
</dbReference>
<reference evidence="8" key="1">
    <citation type="journal article" date="2023" name="Mol. Phylogenet. Evol.">
        <title>Genome-scale phylogeny and comparative genomics of the fungal order Sordariales.</title>
        <authorList>
            <person name="Hensen N."/>
            <person name="Bonometti L."/>
            <person name="Westerberg I."/>
            <person name="Brannstrom I.O."/>
            <person name="Guillou S."/>
            <person name="Cros-Aarteil S."/>
            <person name="Calhoun S."/>
            <person name="Haridas S."/>
            <person name="Kuo A."/>
            <person name="Mondo S."/>
            <person name="Pangilinan J."/>
            <person name="Riley R."/>
            <person name="LaButti K."/>
            <person name="Andreopoulos B."/>
            <person name="Lipzen A."/>
            <person name="Chen C."/>
            <person name="Yan M."/>
            <person name="Daum C."/>
            <person name="Ng V."/>
            <person name="Clum A."/>
            <person name="Steindorff A."/>
            <person name="Ohm R.A."/>
            <person name="Martin F."/>
            <person name="Silar P."/>
            <person name="Natvig D.O."/>
            <person name="Lalanne C."/>
            <person name="Gautier V."/>
            <person name="Ament-Velasquez S.L."/>
            <person name="Kruys A."/>
            <person name="Hutchinson M.I."/>
            <person name="Powell A.J."/>
            <person name="Barry K."/>
            <person name="Miller A.N."/>
            <person name="Grigoriev I.V."/>
            <person name="Debuchy R."/>
            <person name="Gladieux P."/>
            <person name="Hiltunen Thoren M."/>
            <person name="Johannesson H."/>
        </authorList>
    </citation>
    <scope>NUCLEOTIDE SEQUENCE</scope>
    <source>
        <strain evidence="8">CBS 757.83</strain>
    </source>
</reference>
<proteinExistence type="predicted"/>
<dbReference type="PANTHER" id="PTHR15910">
    <property type="entry name" value="ARCHAEMETZINCIN"/>
    <property type="match status" value="1"/>
</dbReference>
<evidence type="ECO:0000256" key="6">
    <source>
        <dbReference type="ARBA" id="ARBA00023049"/>
    </source>
</evidence>
<keyword evidence="9" id="KW-1185">Reference proteome</keyword>
<keyword evidence="6" id="KW-0482">Metalloprotease</keyword>
<dbReference type="Gene3D" id="3.40.390.10">
    <property type="entry name" value="Collagenase (Catalytic Domain)"/>
    <property type="match status" value="1"/>
</dbReference>
<evidence type="ECO:0000256" key="7">
    <source>
        <dbReference type="SAM" id="MobiDB-lite"/>
    </source>
</evidence>
<evidence type="ECO:0000256" key="1">
    <source>
        <dbReference type="ARBA" id="ARBA00001947"/>
    </source>
</evidence>
<keyword evidence="2" id="KW-0645">Protease</keyword>